<evidence type="ECO:0000256" key="1">
    <source>
        <dbReference type="SAM" id="MobiDB-lite"/>
    </source>
</evidence>
<dbReference type="Proteomes" id="UP000602745">
    <property type="component" value="Unassembled WGS sequence"/>
</dbReference>
<dbReference type="EMBL" id="BMCP01000001">
    <property type="protein sequence ID" value="GGE26982.1"/>
    <property type="molecule type" value="Genomic_DNA"/>
</dbReference>
<dbReference type="AlphaFoldDB" id="A0A8J2YB74"/>
<evidence type="ECO:0000313" key="4">
    <source>
        <dbReference type="Proteomes" id="UP000602745"/>
    </source>
</evidence>
<keyword evidence="2" id="KW-0472">Membrane</keyword>
<protein>
    <recommendedName>
        <fullName evidence="5">DUF2167 domain-containing protein</fullName>
    </recommendedName>
</protein>
<accession>A0A8J2YB74</accession>
<feature type="region of interest" description="Disordered" evidence="1">
    <location>
        <begin position="281"/>
        <end position="317"/>
    </location>
</feature>
<name>A0A8J2YB74_9RHOB</name>
<reference evidence="3" key="2">
    <citation type="submission" date="2020-09" db="EMBL/GenBank/DDBJ databases">
        <authorList>
            <person name="Sun Q."/>
            <person name="Sedlacek I."/>
        </authorList>
    </citation>
    <scope>NUCLEOTIDE SEQUENCE</scope>
    <source>
        <strain evidence="3">CCM 7684</strain>
    </source>
</reference>
<proteinExistence type="predicted"/>
<keyword evidence="4" id="KW-1185">Reference proteome</keyword>
<evidence type="ECO:0000256" key="2">
    <source>
        <dbReference type="SAM" id="Phobius"/>
    </source>
</evidence>
<evidence type="ECO:0000313" key="3">
    <source>
        <dbReference type="EMBL" id="GGE26982.1"/>
    </source>
</evidence>
<comment type="caution">
    <text evidence="3">The sequence shown here is derived from an EMBL/GenBank/DDBJ whole genome shotgun (WGS) entry which is preliminary data.</text>
</comment>
<evidence type="ECO:0008006" key="5">
    <source>
        <dbReference type="Google" id="ProtNLM"/>
    </source>
</evidence>
<keyword evidence="2" id="KW-1133">Transmembrane helix</keyword>
<keyword evidence="2" id="KW-0812">Transmembrane</keyword>
<gene>
    <name evidence="3" type="ORF">GCM10007276_00150</name>
</gene>
<organism evidence="3 4">
    <name type="scientific">Agaricicola taiwanensis</name>
    <dbReference type="NCBI Taxonomy" id="591372"/>
    <lineage>
        <taxon>Bacteria</taxon>
        <taxon>Pseudomonadati</taxon>
        <taxon>Pseudomonadota</taxon>
        <taxon>Alphaproteobacteria</taxon>
        <taxon>Rhodobacterales</taxon>
        <taxon>Paracoccaceae</taxon>
        <taxon>Agaricicola</taxon>
    </lineage>
</organism>
<dbReference type="InterPro" id="IPR018682">
    <property type="entry name" value="DUF2167_membr"/>
</dbReference>
<sequence length="317" mass="34044">MLEHFSLVAISMAFFLTEPALVAAQEVNYNPINFSAPLTLSRGEIRPASGGALYLNAEERCTFVTTEWGFDPAGCAALDALVFVPADGIDTLIIAKPMGDGYIDTSDWDASSAEAIEEIWNSLAESLRKQGERLGQEIVPIGWQVRPTLHKDAGYLFYSFIMDWDGERVINARAGLLDRHGYIQFSIVPADMNASALDMRSLADQALRLYTSKPGTSYAEFTSGDKIAAGGAVGVLAALTGVKYGKEAATGLIAVLLAFAKKLWILLLLPFVFVKRLFKGGSKAAPTPSASELPAQDDINPVPDDENDRSPGGKPPA</sequence>
<feature type="transmembrane region" description="Helical" evidence="2">
    <location>
        <begin position="252"/>
        <end position="274"/>
    </location>
</feature>
<reference evidence="3" key="1">
    <citation type="journal article" date="2014" name="Int. J. Syst. Evol. Microbiol.">
        <title>Complete genome sequence of Corynebacterium casei LMG S-19264T (=DSM 44701T), isolated from a smear-ripened cheese.</title>
        <authorList>
            <consortium name="US DOE Joint Genome Institute (JGI-PGF)"/>
            <person name="Walter F."/>
            <person name="Albersmeier A."/>
            <person name="Kalinowski J."/>
            <person name="Ruckert C."/>
        </authorList>
    </citation>
    <scope>NUCLEOTIDE SEQUENCE</scope>
    <source>
        <strain evidence="3">CCM 7684</strain>
    </source>
</reference>
<dbReference type="Pfam" id="PF09935">
    <property type="entry name" value="DUF2167"/>
    <property type="match status" value="1"/>
</dbReference>